<dbReference type="Gene3D" id="3.10.10.10">
    <property type="entry name" value="HIV Type 1 Reverse Transcriptase, subunit A, domain 1"/>
    <property type="match status" value="1"/>
</dbReference>
<dbReference type="EMBL" id="HACM01008169">
    <property type="protein sequence ID" value="CRZ08611.1"/>
    <property type="molecule type" value="Transcribed_RNA"/>
</dbReference>
<dbReference type="AlphaFoldDB" id="A0A0H5R3W9"/>
<dbReference type="SUPFAM" id="SSF56672">
    <property type="entry name" value="DNA/RNA polymerases"/>
    <property type="match status" value="1"/>
</dbReference>
<proteinExistence type="predicted"/>
<name>A0A0H5R3W9_9EUKA</name>
<dbReference type="EMBL" id="HACM01008163">
    <property type="protein sequence ID" value="CRZ08605.1"/>
    <property type="molecule type" value="Transcribed_RNA"/>
</dbReference>
<evidence type="ECO:0000313" key="1">
    <source>
        <dbReference type="EMBL" id="CRZ08611.1"/>
    </source>
</evidence>
<reference evidence="1" key="1">
    <citation type="submission" date="2015-04" db="EMBL/GenBank/DDBJ databases">
        <title>The genome sequence of the plant pathogenic Rhizarian Plasmodiophora brassicae reveals insights in its biotrophic life cycle and the origin of chitin synthesis.</title>
        <authorList>
            <person name="Schwelm A."/>
            <person name="Fogelqvist J."/>
            <person name="Knaust A."/>
            <person name="Julke S."/>
            <person name="Lilja T."/>
            <person name="Dhandapani V."/>
            <person name="Bonilla-Rosso G."/>
            <person name="Karlsson M."/>
            <person name="Shevchenko A."/>
            <person name="Choi S.R."/>
            <person name="Kim H.G."/>
            <person name="Park J.Y."/>
            <person name="Lim Y.P."/>
            <person name="Ludwig-Muller J."/>
            <person name="Dixelius C."/>
        </authorList>
    </citation>
    <scope>NUCLEOTIDE SEQUENCE</scope>
    <source>
        <tissue evidence="1">Potato root galls</tissue>
    </source>
</reference>
<accession>A0A0H5R3W9</accession>
<dbReference type="InterPro" id="IPR043502">
    <property type="entry name" value="DNA/RNA_pol_sf"/>
</dbReference>
<protein>
    <submittedName>
        <fullName evidence="1">Uncharacterized protein</fullName>
    </submittedName>
</protein>
<dbReference type="EMBL" id="HACM01008162">
    <property type="protein sequence ID" value="CRZ08604.1"/>
    <property type="molecule type" value="Transcribed_RNA"/>
</dbReference>
<sequence>MLLCLFFFGSRKFPVKVEGVVTLPSVTFSTTSGKIILHSLTFRVVATPLAEMLISKAVLDFIGLNVESMFDILSKGNPEFDVSCVDALSAGGLRRTGSLADWSPVDNASDSNSDPDILDPGCEPPDDIQAAIDAVVGNADLLSVQDKSQLSSLLTEFSDIFRIGLGDDPPMDVPPMTVELLPGTPSLRCPSGRYSPLARQFLVDTTATLEKYGCLYPNPSSAFASRASATPKPSQPGKFRLTVDLRRINAVTKPYQ</sequence>
<organism evidence="1">
    <name type="scientific">Spongospora subterranea</name>
    <dbReference type="NCBI Taxonomy" id="70186"/>
    <lineage>
        <taxon>Eukaryota</taxon>
        <taxon>Sar</taxon>
        <taxon>Rhizaria</taxon>
        <taxon>Endomyxa</taxon>
        <taxon>Phytomyxea</taxon>
        <taxon>Plasmodiophorida</taxon>
        <taxon>Plasmodiophoridae</taxon>
        <taxon>Spongospora</taxon>
    </lineage>
</organism>